<feature type="region of interest" description="Disordered" evidence="1">
    <location>
        <begin position="51"/>
        <end position="179"/>
    </location>
</feature>
<dbReference type="Proteomes" id="UP001153269">
    <property type="component" value="Unassembled WGS sequence"/>
</dbReference>
<keyword evidence="3" id="KW-1185">Reference proteome</keyword>
<evidence type="ECO:0000256" key="1">
    <source>
        <dbReference type="SAM" id="MobiDB-lite"/>
    </source>
</evidence>
<reference evidence="2" key="1">
    <citation type="submission" date="2020-03" db="EMBL/GenBank/DDBJ databases">
        <authorList>
            <person name="Weist P."/>
        </authorList>
    </citation>
    <scope>NUCLEOTIDE SEQUENCE</scope>
</reference>
<proteinExistence type="predicted"/>
<name>A0A9N7VPG5_PLEPL</name>
<gene>
    <name evidence="2" type="ORF">PLEPLA_LOCUS40747</name>
</gene>
<comment type="caution">
    <text evidence="2">The sequence shown here is derived from an EMBL/GenBank/DDBJ whole genome shotgun (WGS) entry which is preliminary data.</text>
</comment>
<accession>A0A9N7VPG5</accession>
<organism evidence="2 3">
    <name type="scientific">Pleuronectes platessa</name>
    <name type="common">European plaice</name>
    <dbReference type="NCBI Taxonomy" id="8262"/>
    <lineage>
        <taxon>Eukaryota</taxon>
        <taxon>Metazoa</taxon>
        <taxon>Chordata</taxon>
        <taxon>Craniata</taxon>
        <taxon>Vertebrata</taxon>
        <taxon>Euteleostomi</taxon>
        <taxon>Actinopterygii</taxon>
        <taxon>Neopterygii</taxon>
        <taxon>Teleostei</taxon>
        <taxon>Neoteleostei</taxon>
        <taxon>Acanthomorphata</taxon>
        <taxon>Carangaria</taxon>
        <taxon>Pleuronectiformes</taxon>
        <taxon>Pleuronectoidei</taxon>
        <taxon>Pleuronectidae</taxon>
        <taxon>Pleuronectes</taxon>
    </lineage>
</organism>
<evidence type="ECO:0000313" key="3">
    <source>
        <dbReference type="Proteomes" id="UP001153269"/>
    </source>
</evidence>
<dbReference type="AlphaFoldDB" id="A0A9N7VPG5"/>
<feature type="compositionally biased region" description="Basic and acidic residues" evidence="1">
    <location>
        <begin position="70"/>
        <end position="82"/>
    </location>
</feature>
<evidence type="ECO:0000313" key="2">
    <source>
        <dbReference type="EMBL" id="CAB1452997.1"/>
    </source>
</evidence>
<feature type="compositionally biased region" description="Basic and acidic residues" evidence="1">
    <location>
        <begin position="120"/>
        <end position="164"/>
    </location>
</feature>
<sequence>MKQPKQDDNEENDTLPASIHLHLSLWTSPVSPSTCPGCDCSSSPRLIHVPALPSVHPSIPTSQSQRLRGGSREGRGGERDEGGSTARFQSRGGCSVLGLGVARGPPGHGGGTDGGEEEERNDRRLEEEERSGKERERRRTREEERNERRGVEKKGRGEEREKRRGVPPPTPRGLKGEQG</sequence>
<protein>
    <submittedName>
        <fullName evidence="2">Uncharacterized protein</fullName>
    </submittedName>
</protein>
<dbReference type="EMBL" id="CADEAL010004152">
    <property type="protein sequence ID" value="CAB1452997.1"/>
    <property type="molecule type" value="Genomic_DNA"/>
</dbReference>